<dbReference type="AlphaFoldDB" id="A0A1I2L8R4"/>
<dbReference type="STRING" id="1798228.SAMN05216574_12559"/>
<evidence type="ECO:0008006" key="3">
    <source>
        <dbReference type="Google" id="ProtNLM"/>
    </source>
</evidence>
<protein>
    <recommendedName>
        <fullName evidence="3">AbiEi antitoxin C-terminal domain-containing protein</fullName>
    </recommendedName>
</protein>
<sequence length="159" mass="16810">MLRGRVFRGSAVLAAGVLTRGELRGPAWRRLFRDVYACAELPVTHVLRARAAGLLVPGAVVTGTSAGVVWDLPTAGPEDEVELTVPPGSTVCRVPGVRVRRRTLDPAAVVVRKGVRTTTAEVTAIELARSGPLDEAVVLVDRLVADGTGWPGCGRQRRG</sequence>
<proteinExistence type="predicted"/>
<accession>A0A1I2L8R4</accession>
<gene>
    <name evidence="1" type="ORF">SAMN05216574_12559</name>
</gene>
<keyword evidence="2" id="KW-1185">Reference proteome</keyword>
<evidence type="ECO:0000313" key="2">
    <source>
        <dbReference type="Proteomes" id="UP000198589"/>
    </source>
</evidence>
<organism evidence="1 2">
    <name type="scientific">Blastococcus tunisiensis</name>
    <dbReference type="NCBI Taxonomy" id="1798228"/>
    <lineage>
        <taxon>Bacteria</taxon>
        <taxon>Bacillati</taxon>
        <taxon>Actinomycetota</taxon>
        <taxon>Actinomycetes</taxon>
        <taxon>Geodermatophilales</taxon>
        <taxon>Geodermatophilaceae</taxon>
        <taxon>Blastococcus</taxon>
    </lineage>
</organism>
<evidence type="ECO:0000313" key="1">
    <source>
        <dbReference type="EMBL" id="SFF74859.1"/>
    </source>
</evidence>
<dbReference type="EMBL" id="FOND01000025">
    <property type="protein sequence ID" value="SFF74859.1"/>
    <property type="molecule type" value="Genomic_DNA"/>
</dbReference>
<dbReference type="Proteomes" id="UP000198589">
    <property type="component" value="Unassembled WGS sequence"/>
</dbReference>
<reference evidence="2" key="1">
    <citation type="submission" date="2016-10" db="EMBL/GenBank/DDBJ databases">
        <authorList>
            <person name="Varghese N."/>
            <person name="Submissions S."/>
        </authorList>
    </citation>
    <scope>NUCLEOTIDE SEQUENCE [LARGE SCALE GENOMIC DNA]</scope>
    <source>
        <strain evidence="2">DSM 46838</strain>
    </source>
</reference>
<name>A0A1I2L8R4_9ACTN</name>